<dbReference type="PANTHER" id="PTHR18895">
    <property type="entry name" value="HEMK METHYLTRANSFERASE"/>
    <property type="match status" value="1"/>
</dbReference>
<dbReference type="InterPro" id="IPR029063">
    <property type="entry name" value="SAM-dependent_MTases_sf"/>
</dbReference>
<proteinExistence type="predicted"/>
<comment type="caution">
    <text evidence="4">The sequence shown here is derived from an EMBL/GenBank/DDBJ whole genome shotgun (WGS) entry which is preliminary data.</text>
</comment>
<dbReference type="InterPro" id="IPR007848">
    <property type="entry name" value="Small_mtfrase_dom"/>
</dbReference>
<dbReference type="Pfam" id="PF17827">
    <property type="entry name" value="PrmC_N"/>
    <property type="match status" value="1"/>
</dbReference>
<dbReference type="InterPro" id="IPR040758">
    <property type="entry name" value="PrmC_N"/>
</dbReference>
<evidence type="ECO:0000259" key="3">
    <source>
        <dbReference type="Pfam" id="PF17827"/>
    </source>
</evidence>
<dbReference type="SUPFAM" id="SSF53335">
    <property type="entry name" value="S-adenosyl-L-methionine-dependent methyltransferases"/>
    <property type="match status" value="1"/>
</dbReference>
<organism evidence="4 5">
    <name type="scientific">Streptomyces johnsoniae</name>
    <dbReference type="NCBI Taxonomy" id="3075532"/>
    <lineage>
        <taxon>Bacteria</taxon>
        <taxon>Bacillati</taxon>
        <taxon>Actinomycetota</taxon>
        <taxon>Actinomycetes</taxon>
        <taxon>Kitasatosporales</taxon>
        <taxon>Streptomycetaceae</taxon>
        <taxon>Streptomyces</taxon>
    </lineage>
</organism>
<reference evidence="5" key="1">
    <citation type="submission" date="2023-07" db="EMBL/GenBank/DDBJ databases">
        <title>30 novel species of actinomycetes from the DSMZ collection.</title>
        <authorList>
            <person name="Nouioui I."/>
        </authorList>
    </citation>
    <scope>NUCLEOTIDE SEQUENCE [LARGE SCALE GENOMIC DNA]</scope>
    <source>
        <strain evidence="5">DSM 41886</strain>
    </source>
</reference>
<evidence type="ECO:0000313" key="4">
    <source>
        <dbReference type="EMBL" id="MDT0447362.1"/>
    </source>
</evidence>
<name>A0ABU2SEG6_9ACTN</name>
<feature type="compositionally biased region" description="Polar residues" evidence="1">
    <location>
        <begin position="148"/>
        <end position="157"/>
    </location>
</feature>
<dbReference type="RefSeq" id="WP_311621475.1">
    <property type="nucleotide sequence ID" value="NZ_JAVREV010000034.1"/>
</dbReference>
<feature type="domain" description="Release factor glutamine methyltransferase N-terminal" evidence="3">
    <location>
        <begin position="8"/>
        <end position="60"/>
    </location>
</feature>
<protein>
    <submittedName>
        <fullName evidence="4">Methyltransferase domain-containing protein</fullName>
    </submittedName>
</protein>
<keyword evidence="5" id="KW-1185">Reference proteome</keyword>
<dbReference type="Gene3D" id="3.40.50.150">
    <property type="entry name" value="Vaccinia Virus protein VP39"/>
    <property type="match status" value="1"/>
</dbReference>
<dbReference type="EMBL" id="JAVREV010000034">
    <property type="protein sequence ID" value="MDT0447362.1"/>
    <property type="molecule type" value="Genomic_DNA"/>
</dbReference>
<evidence type="ECO:0000256" key="1">
    <source>
        <dbReference type="SAM" id="MobiDB-lite"/>
    </source>
</evidence>
<dbReference type="InterPro" id="IPR050320">
    <property type="entry name" value="N5-glutamine_MTase"/>
</dbReference>
<keyword evidence="4" id="KW-0808">Transferase</keyword>
<evidence type="ECO:0000313" key="5">
    <source>
        <dbReference type="Proteomes" id="UP001183615"/>
    </source>
</evidence>
<sequence length="163" mass="17021">MCSPLVWTPELDALVLAGHAAGTRPEELGHEAELPAGTAAAFRSLVRRRPDREPLEYITGRATLFGLEFEVGEGTFIPRVHSEAMVGQAPDRCPDGPLRVVDLCTGSGALALAVGALRPGSDITGVDISASAVQWAKRNADGCAPGSQARSTSSKGTWPTRGC</sequence>
<accession>A0ABU2SEG6</accession>
<feature type="domain" description="Methyltransferase small" evidence="2">
    <location>
        <begin position="99"/>
        <end position="141"/>
    </location>
</feature>
<gene>
    <name evidence="4" type="ORF">RM779_32915</name>
</gene>
<dbReference type="CDD" id="cd02440">
    <property type="entry name" value="AdoMet_MTases"/>
    <property type="match status" value="1"/>
</dbReference>
<dbReference type="Proteomes" id="UP001183615">
    <property type="component" value="Unassembled WGS sequence"/>
</dbReference>
<dbReference type="Gene3D" id="1.10.8.10">
    <property type="entry name" value="DNA helicase RuvA subunit, C-terminal domain"/>
    <property type="match status" value="1"/>
</dbReference>
<feature type="region of interest" description="Disordered" evidence="1">
    <location>
        <begin position="141"/>
        <end position="163"/>
    </location>
</feature>
<dbReference type="Pfam" id="PF05175">
    <property type="entry name" value="MTS"/>
    <property type="match status" value="1"/>
</dbReference>
<evidence type="ECO:0000259" key="2">
    <source>
        <dbReference type="Pfam" id="PF05175"/>
    </source>
</evidence>
<dbReference type="GO" id="GO:0032259">
    <property type="term" value="P:methylation"/>
    <property type="evidence" value="ECO:0007669"/>
    <property type="project" value="UniProtKB-KW"/>
</dbReference>
<dbReference type="GO" id="GO:0008168">
    <property type="term" value="F:methyltransferase activity"/>
    <property type="evidence" value="ECO:0007669"/>
    <property type="project" value="UniProtKB-KW"/>
</dbReference>
<dbReference type="PANTHER" id="PTHR18895:SF74">
    <property type="entry name" value="MTRF1L RELEASE FACTOR GLUTAMINE METHYLTRANSFERASE"/>
    <property type="match status" value="1"/>
</dbReference>
<keyword evidence="4" id="KW-0489">Methyltransferase</keyword>